<dbReference type="InterPro" id="IPR023574">
    <property type="entry name" value="Ribosomal_uL4_dom_sf"/>
</dbReference>
<dbReference type="PANTHER" id="PTHR10746">
    <property type="entry name" value="50S RIBOSOMAL PROTEIN L4"/>
    <property type="match status" value="1"/>
</dbReference>
<gene>
    <name evidence="9 11" type="primary">MRPL4</name>
</gene>
<reference evidence="9" key="3">
    <citation type="submission" date="2025-08" db="UniProtKB">
        <authorList>
            <consortium name="Ensembl"/>
        </authorList>
    </citation>
    <scope>IDENTIFICATION</scope>
    <source>
        <strain evidence="9">17573</strain>
    </source>
</reference>
<feature type="region of interest" description="Disordered" evidence="8">
    <location>
        <begin position="1"/>
        <end position="42"/>
    </location>
</feature>
<evidence type="ECO:0000313" key="10">
    <source>
        <dbReference type="Proteomes" id="UP000006718"/>
    </source>
</evidence>
<organism evidence="9 10">
    <name type="scientific">Macaca mulatta</name>
    <name type="common">Rhesus macaque</name>
    <dbReference type="NCBI Taxonomy" id="9544"/>
    <lineage>
        <taxon>Eukaryota</taxon>
        <taxon>Metazoa</taxon>
        <taxon>Chordata</taxon>
        <taxon>Craniata</taxon>
        <taxon>Vertebrata</taxon>
        <taxon>Euteleostomi</taxon>
        <taxon>Mammalia</taxon>
        <taxon>Eutheria</taxon>
        <taxon>Euarchontoglires</taxon>
        <taxon>Primates</taxon>
        <taxon>Haplorrhini</taxon>
        <taxon>Catarrhini</taxon>
        <taxon>Cercopithecidae</taxon>
        <taxon>Cercopithecinae</taxon>
        <taxon>Macaca</taxon>
    </lineage>
</organism>
<dbReference type="Gene3D" id="3.40.1370.10">
    <property type="match status" value="1"/>
</dbReference>
<evidence type="ECO:0000313" key="9">
    <source>
        <dbReference type="Ensembl" id="ENSMMUP00000067885.1"/>
    </source>
</evidence>
<dbReference type="SUPFAM" id="SSF52166">
    <property type="entry name" value="Ribosomal protein L4"/>
    <property type="match status" value="1"/>
</dbReference>
<evidence type="ECO:0000256" key="3">
    <source>
        <dbReference type="ARBA" id="ARBA00022980"/>
    </source>
</evidence>
<dbReference type="InParanoid" id="A0A5F7ZRV7"/>
<dbReference type="FunCoup" id="A0A5F7ZRV7">
    <property type="interactions" value="1575"/>
</dbReference>
<dbReference type="AlphaFoldDB" id="A0A5F7ZRV7"/>
<dbReference type="VEuPathDB" id="HostDB:ENSMMUG00000001219"/>
<sequence length="426" mass="47242">MLRVERQDSGAGLKVAQAVPAKDGQATEDQRDEPRGPDEQEHAAALVAAVQLDLGNGHVALDGDGQEAEDRGRERDEGRALPGKPLHGRQPQRDRAGEQGIGYEGHACQQIRGSQVTQKQVHCGVGGCEAMLQLVRAGARAWLRPTGCRGLSSLAEEAARPTENPEQVAVASEGLPEPVLRKVELPVPAHRRPVQAWVESLRGFEQERVGLADLHPDVFATAPRLDILHQVAMWQKNFKRISYAKTKTRAEVRGGGRKPWPQKGTGRARHGSIRSPLWRGGGVAHGPRGPTSYYYMLPMKVRALGLKVALSIKLAQDDLHIMDSLELPTRDPQYLTELARYRRWGDSVLLVDLTYEEMPQSIVEATSRLKTFNLIPAVGLNVHSMLKHQTLVLTLPTIAFLEDKLLWQDSRYKPLYPFNLPYSNFP</sequence>
<comment type="similarity">
    <text evidence="2">Belongs to the universal ribosomal protein uL4 family.</text>
</comment>
<reference evidence="9" key="2">
    <citation type="submission" date="2019-01" db="EMBL/GenBank/DDBJ databases">
        <authorList>
            <person name="Graves T."/>
            <person name="Eichler E.E."/>
            <person name="Wilson R.K."/>
        </authorList>
    </citation>
    <scope>NUCLEOTIDE SEQUENCE [LARGE SCALE GENOMIC DNA]</scope>
    <source>
        <strain evidence="9">17573</strain>
    </source>
</reference>
<evidence type="ECO:0000256" key="4">
    <source>
        <dbReference type="ARBA" id="ARBA00023128"/>
    </source>
</evidence>
<dbReference type="PANTHER" id="PTHR10746:SF6">
    <property type="entry name" value="LARGE RIBOSOMAL SUBUNIT PROTEIN UL4M"/>
    <property type="match status" value="1"/>
</dbReference>
<keyword evidence="4" id="KW-0496">Mitochondrion</keyword>
<comment type="subcellular location">
    <subcellularLocation>
        <location evidence="1">Mitochondrion</location>
    </subcellularLocation>
</comment>
<dbReference type="Proteomes" id="UP000006718">
    <property type="component" value="Chromosome 19"/>
</dbReference>
<dbReference type="Pfam" id="PF00573">
    <property type="entry name" value="Ribosomal_L4"/>
    <property type="match status" value="1"/>
</dbReference>
<dbReference type="Ensembl" id="ENSMMUT00000101747.1">
    <property type="protein sequence ID" value="ENSMMUP00000067885.1"/>
    <property type="gene ID" value="ENSMMUG00000001219.4"/>
</dbReference>
<dbReference type="NCBIfam" id="TIGR03953">
    <property type="entry name" value="rplD_bact"/>
    <property type="match status" value="1"/>
</dbReference>
<dbReference type="GO" id="GO:0005762">
    <property type="term" value="C:mitochondrial large ribosomal subunit"/>
    <property type="evidence" value="ECO:0007669"/>
    <property type="project" value="Ensembl"/>
</dbReference>
<evidence type="ECO:0000256" key="2">
    <source>
        <dbReference type="ARBA" id="ARBA00010528"/>
    </source>
</evidence>
<dbReference type="GO" id="GO:0006412">
    <property type="term" value="P:translation"/>
    <property type="evidence" value="ECO:0007669"/>
    <property type="project" value="InterPro"/>
</dbReference>
<protein>
    <recommendedName>
        <fullName evidence="6">Large ribosomal subunit protein uL4m</fullName>
    </recommendedName>
    <alternativeName>
        <fullName evidence="7">39S ribosomal protein L4, mitochondrial</fullName>
    </alternativeName>
</protein>
<dbReference type="GeneTree" id="ENSGT00390000014512"/>
<keyword evidence="10" id="KW-1185">Reference proteome</keyword>
<feature type="compositionally biased region" description="Basic and acidic residues" evidence="8">
    <location>
        <begin position="68"/>
        <end position="79"/>
    </location>
</feature>
<evidence type="ECO:0000256" key="6">
    <source>
        <dbReference type="ARBA" id="ARBA00040565"/>
    </source>
</evidence>
<reference evidence="10" key="1">
    <citation type="journal article" date="2007" name="Science">
        <title>Evolutionary and biomedical insights from the rhesus macaque genome.</title>
        <authorList>
            <person name="Gibbs R.A."/>
            <person name="Rogers J."/>
            <person name="Katze M.G."/>
            <person name="Bumgarner R."/>
            <person name="Weinstock G.M."/>
            <person name="Mardis E.R."/>
            <person name="Remington K.A."/>
            <person name="Strausberg R.L."/>
            <person name="Venter J.C."/>
            <person name="Wilson R.K."/>
            <person name="Batzer M.A."/>
            <person name="Bustamante C.D."/>
            <person name="Eichler E.E."/>
            <person name="Hahn M.W."/>
            <person name="Hardison R.C."/>
            <person name="Makova K.D."/>
            <person name="Miller W."/>
            <person name="Milosavljevic A."/>
            <person name="Palermo R.E."/>
            <person name="Siepel A."/>
            <person name="Sikela J.M."/>
            <person name="Attaway T."/>
            <person name="Bell S."/>
            <person name="Bernard K.E."/>
            <person name="Buhay C.J."/>
            <person name="Chandrabose M.N."/>
            <person name="Dao M."/>
            <person name="Davis C."/>
            <person name="Delehaunty K.D."/>
            <person name="Ding Y."/>
            <person name="Dinh H.H."/>
            <person name="Dugan-Rocha S."/>
            <person name="Fulton L.A."/>
            <person name="Gabisi R.A."/>
            <person name="Garner T.T."/>
            <person name="Godfrey J."/>
            <person name="Hawes A.C."/>
            <person name="Hernandez J."/>
            <person name="Hines S."/>
            <person name="Holder M."/>
            <person name="Hume J."/>
            <person name="Jhangiani S.N."/>
            <person name="Joshi V."/>
            <person name="Khan Z.M."/>
            <person name="Kirkness E.F."/>
            <person name="Cree A."/>
            <person name="Fowler R.G."/>
            <person name="Lee S."/>
            <person name="Lewis L.R."/>
            <person name="Li Z."/>
            <person name="Liu Y.-S."/>
            <person name="Moore S.M."/>
            <person name="Muzny D."/>
            <person name="Nazareth L.V."/>
            <person name="Ngo D.N."/>
            <person name="Okwuonu G.O."/>
            <person name="Pai G."/>
            <person name="Parker D."/>
            <person name="Paul H.A."/>
            <person name="Pfannkoch C."/>
            <person name="Pohl C.S."/>
            <person name="Rogers Y.-H.C."/>
            <person name="Ruiz S.J."/>
            <person name="Sabo A."/>
            <person name="Santibanez J."/>
            <person name="Schneider B.W."/>
            <person name="Smith S.M."/>
            <person name="Sodergren E."/>
            <person name="Svatek A.F."/>
            <person name="Utterback T.R."/>
            <person name="Vattathil S."/>
            <person name="Warren W."/>
            <person name="White C.S."/>
            <person name="Chinwalla A.T."/>
            <person name="Feng Y."/>
            <person name="Halpern A.L."/>
            <person name="Hillier L.W."/>
            <person name="Huang X."/>
            <person name="Minx P."/>
            <person name="Nelson J.O."/>
            <person name="Pepin K.H."/>
            <person name="Qin X."/>
            <person name="Sutton G.G."/>
            <person name="Venter E."/>
            <person name="Walenz B.P."/>
            <person name="Wallis J.W."/>
            <person name="Worley K.C."/>
            <person name="Yang S.-P."/>
            <person name="Jones S.M."/>
            <person name="Marra M.A."/>
            <person name="Rocchi M."/>
            <person name="Schein J.E."/>
            <person name="Baertsch R."/>
            <person name="Clarke L."/>
            <person name="Csuros M."/>
            <person name="Glasscock J."/>
            <person name="Harris R.A."/>
            <person name="Havlak P."/>
            <person name="Jackson A.R."/>
            <person name="Jiang H."/>
            <person name="Liu Y."/>
            <person name="Messina D.N."/>
            <person name="Shen Y."/>
            <person name="Song H.X.-Z."/>
            <person name="Wylie T."/>
            <person name="Zhang L."/>
            <person name="Birney E."/>
            <person name="Han K."/>
            <person name="Konkel M.K."/>
            <person name="Lee J."/>
            <person name="Smit A.F.A."/>
            <person name="Ullmer B."/>
            <person name="Wang H."/>
            <person name="Xing J."/>
            <person name="Burhans R."/>
            <person name="Cheng Z."/>
            <person name="Karro J.E."/>
            <person name="Ma J."/>
            <person name="Raney B."/>
            <person name="She X."/>
            <person name="Cox M.J."/>
            <person name="Demuth J.P."/>
            <person name="Dumas L.J."/>
            <person name="Han S.-G."/>
            <person name="Hopkins J."/>
            <person name="Karimpour-Fard A."/>
            <person name="Kim Y.H."/>
            <person name="Pollack J.R."/>
            <person name="Vinar T."/>
            <person name="Addo-Quaye C."/>
            <person name="Degenhardt J."/>
            <person name="Denby A."/>
            <person name="Hubisz M.J."/>
            <person name="Indap A."/>
            <person name="Kosiol C."/>
            <person name="Lahn B.T."/>
            <person name="Lawson H.A."/>
            <person name="Marklein A."/>
            <person name="Nielsen R."/>
            <person name="Vallender E.J."/>
            <person name="Clark A.G."/>
            <person name="Ferguson B."/>
            <person name="Hernandez R.D."/>
            <person name="Hirani K."/>
            <person name="Kehrer-Sawatzki H."/>
            <person name="Kolb J."/>
            <person name="Patil S."/>
            <person name="Pu L.-L."/>
            <person name="Ren Y."/>
            <person name="Smith D.G."/>
            <person name="Wheeler D.A."/>
            <person name="Schenck I."/>
            <person name="Ball E.V."/>
            <person name="Chen R."/>
            <person name="Cooper D.N."/>
            <person name="Giardine B."/>
            <person name="Hsu F."/>
            <person name="Kent W.J."/>
            <person name="Lesk A."/>
            <person name="Nelson D.L."/>
            <person name="O'brien W.E."/>
            <person name="Pruefer K."/>
            <person name="Stenson P.D."/>
            <person name="Wallace J.C."/>
            <person name="Ke H."/>
            <person name="Liu X.-M."/>
            <person name="Wang P."/>
            <person name="Xiang A.P."/>
            <person name="Yang F."/>
            <person name="Barber G.P."/>
            <person name="Haussler D."/>
            <person name="Karolchik D."/>
            <person name="Kern A.D."/>
            <person name="Kuhn R.M."/>
            <person name="Smith K.E."/>
            <person name="Zwieg A.S."/>
        </authorList>
    </citation>
    <scope>NUCLEOTIDE SEQUENCE [LARGE SCALE GENOMIC DNA]</scope>
    <source>
        <strain evidence="10">17573</strain>
    </source>
</reference>
<evidence type="ECO:0000256" key="1">
    <source>
        <dbReference type="ARBA" id="ARBA00004173"/>
    </source>
</evidence>
<feature type="region of interest" description="Disordered" evidence="8">
    <location>
        <begin position="57"/>
        <end position="98"/>
    </location>
</feature>
<dbReference type="VGNC" id="VGNC:74750">
    <property type="gene designation" value="MRPL4"/>
</dbReference>
<dbReference type="GO" id="GO:0005743">
    <property type="term" value="C:mitochondrial inner membrane"/>
    <property type="evidence" value="ECO:0007669"/>
    <property type="project" value="UniProtKB-ARBA"/>
</dbReference>
<dbReference type="InterPro" id="IPR013005">
    <property type="entry name" value="Ribosomal_uL4-like"/>
</dbReference>
<reference evidence="9" key="4">
    <citation type="submission" date="2025-09" db="UniProtKB">
        <authorList>
            <consortium name="Ensembl"/>
        </authorList>
    </citation>
    <scope>IDENTIFICATION</scope>
    <source>
        <strain evidence="9">17573</strain>
    </source>
</reference>
<evidence type="ECO:0000256" key="7">
    <source>
        <dbReference type="ARBA" id="ARBA00082711"/>
    </source>
</evidence>
<dbReference type="STRING" id="9544.ENSMMUP00000067885"/>
<dbReference type="HAMAP" id="MF_01328_B">
    <property type="entry name" value="Ribosomal_uL4_B"/>
    <property type="match status" value="1"/>
</dbReference>
<dbReference type="Bgee" id="ENSMMUG00000001219">
    <property type="expression patterns" value="Expressed in hindlimb stylopod muscle and 21 other cell types or tissues"/>
</dbReference>
<feature type="compositionally biased region" description="Basic and acidic residues" evidence="8">
    <location>
        <begin position="28"/>
        <end position="42"/>
    </location>
</feature>
<evidence type="ECO:0000256" key="5">
    <source>
        <dbReference type="ARBA" id="ARBA00023274"/>
    </source>
</evidence>
<proteinExistence type="inferred from homology"/>
<name>A0A5F7ZRV7_MACMU</name>
<keyword evidence="3" id="KW-0689">Ribosomal protein</keyword>
<dbReference type="FunFam" id="3.40.1370.10:FF:000005">
    <property type="entry name" value="39S ribosomal protein L4, mitochondrial"/>
    <property type="match status" value="1"/>
</dbReference>
<keyword evidence="5" id="KW-0687">Ribonucleoprotein</keyword>
<dbReference type="InterPro" id="IPR002136">
    <property type="entry name" value="Ribosomal_uL4"/>
</dbReference>
<evidence type="ECO:0000256" key="8">
    <source>
        <dbReference type="SAM" id="MobiDB-lite"/>
    </source>
</evidence>
<evidence type="ECO:0000313" key="11">
    <source>
        <dbReference type="VGNC" id="VGNC:74750"/>
    </source>
</evidence>
<dbReference type="SMR" id="A0A5F7ZRV7"/>
<dbReference type="ExpressionAtlas" id="A0A5F7ZRV7">
    <property type="expression patterns" value="baseline"/>
</dbReference>
<feature type="region of interest" description="Disordered" evidence="8">
    <location>
        <begin position="250"/>
        <end position="272"/>
    </location>
</feature>
<dbReference type="GO" id="GO:0003735">
    <property type="term" value="F:structural constituent of ribosome"/>
    <property type="evidence" value="ECO:0000318"/>
    <property type="project" value="GO_Central"/>
</dbReference>
<accession>A0A5F7ZRV7</accession>
<dbReference type="OMA" id="PHTEPEC"/>